<dbReference type="AlphaFoldDB" id="A0A9X6XUQ7"/>
<gene>
    <name evidence="1" type="ORF">CON36_35840</name>
</gene>
<sequence length="71" mass="8056">MTHIQFDYTKALTFLNEHEVTYLQGAVRTAHDAIHNKTGAGSDFLGWVDLPTAYDKEEFARIQKSAEKIKS</sequence>
<dbReference type="SUPFAM" id="SSF53697">
    <property type="entry name" value="SIS domain"/>
    <property type="match status" value="1"/>
</dbReference>
<dbReference type="EMBL" id="NVMX01000273">
    <property type="protein sequence ID" value="PDZ94055.1"/>
    <property type="molecule type" value="Genomic_DNA"/>
</dbReference>
<name>A0A9X6XUQ7_BACCE</name>
<dbReference type="GO" id="GO:0097367">
    <property type="term" value="F:carbohydrate derivative binding"/>
    <property type="evidence" value="ECO:0007669"/>
    <property type="project" value="InterPro"/>
</dbReference>
<accession>A0A9X6XUQ7</accession>
<evidence type="ECO:0000313" key="1">
    <source>
        <dbReference type="EMBL" id="PDZ94055.1"/>
    </source>
</evidence>
<proteinExistence type="predicted"/>
<reference evidence="1 2" key="1">
    <citation type="submission" date="2017-09" db="EMBL/GenBank/DDBJ databases">
        <title>Large-scale bioinformatics analysis of Bacillus genomes uncovers conserved roles of natural products in bacterial physiology.</title>
        <authorList>
            <consortium name="Agbiome Team Llc"/>
            <person name="Bleich R.M."/>
            <person name="Grubbs K.J."/>
            <person name="Santa Maria K.C."/>
            <person name="Allen S.E."/>
            <person name="Farag S."/>
            <person name="Shank E.A."/>
            <person name="Bowers A."/>
        </authorList>
    </citation>
    <scope>NUCLEOTIDE SEQUENCE [LARGE SCALE GENOMIC DNA]</scope>
    <source>
        <strain evidence="1 2">AFS092789</strain>
    </source>
</reference>
<dbReference type="GO" id="GO:1901135">
    <property type="term" value="P:carbohydrate derivative metabolic process"/>
    <property type="evidence" value="ECO:0007669"/>
    <property type="project" value="InterPro"/>
</dbReference>
<dbReference type="FunFam" id="3.40.50.10490:FF:000020">
    <property type="entry name" value="Glucose-6-phosphate isomerase"/>
    <property type="match status" value="1"/>
</dbReference>
<comment type="caution">
    <text evidence="1">The sequence shown here is derived from an EMBL/GenBank/DDBJ whole genome shotgun (WGS) entry which is preliminary data.</text>
</comment>
<dbReference type="GO" id="GO:0016853">
    <property type="term" value="F:isomerase activity"/>
    <property type="evidence" value="ECO:0007669"/>
    <property type="project" value="UniProtKB-KW"/>
</dbReference>
<dbReference type="Proteomes" id="UP000219922">
    <property type="component" value="Unassembled WGS sequence"/>
</dbReference>
<dbReference type="Gene3D" id="3.40.50.10490">
    <property type="entry name" value="Glucose-6-phosphate isomerase like protein, domain 1"/>
    <property type="match status" value="1"/>
</dbReference>
<keyword evidence="1" id="KW-0413">Isomerase</keyword>
<evidence type="ECO:0000313" key="2">
    <source>
        <dbReference type="Proteomes" id="UP000219922"/>
    </source>
</evidence>
<feature type="non-terminal residue" evidence="1">
    <location>
        <position position="71"/>
    </location>
</feature>
<protein>
    <submittedName>
        <fullName evidence="1">Glucose-6-phosphate isomerase</fullName>
    </submittedName>
</protein>
<dbReference type="InterPro" id="IPR046348">
    <property type="entry name" value="SIS_dom_sf"/>
</dbReference>
<organism evidence="1 2">
    <name type="scientific">Bacillus cereus</name>
    <dbReference type="NCBI Taxonomy" id="1396"/>
    <lineage>
        <taxon>Bacteria</taxon>
        <taxon>Bacillati</taxon>
        <taxon>Bacillota</taxon>
        <taxon>Bacilli</taxon>
        <taxon>Bacillales</taxon>
        <taxon>Bacillaceae</taxon>
        <taxon>Bacillus</taxon>
        <taxon>Bacillus cereus group</taxon>
    </lineage>
</organism>